<organism evidence="5 6">
    <name type="scientific">Acrasis kona</name>
    <dbReference type="NCBI Taxonomy" id="1008807"/>
    <lineage>
        <taxon>Eukaryota</taxon>
        <taxon>Discoba</taxon>
        <taxon>Heterolobosea</taxon>
        <taxon>Tetramitia</taxon>
        <taxon>Eutetramitia</taxon>
        <taxon>Acrasidae</taxon>
        <taxon>Acrasis</taxon>
    </lineage>
</organism>
<evidence type="ECO:0000259" key="4">
    <source>
        <dbReference type="PROSITE" id="PS50234"/>
    </source>
</evidence>
<feature type="domain" description="VWFA" evidence="4">
    <location>
        <begin position="5"/>
        <end position="190"/>
    </location>
</feature>
<evidence type="ECO:0000256" key="1">
    <source>
        <dbReference type="ARBA" id="ARBA00005574"/>
    </source>
</evidence>
<feature type="compositionally biased region" description="Basic and acidic residues" evidence="3">
    <location>
        <begin position="359"/>
        <end position="375"/>
    </location>
</feature>
<feature type="compositionally biased region" description="Polar residues" evidence="3">
    <location>
        <begin position="266"/>
        <end position="276"/>
    </location>
</feature>
<evidence type="ECO:0000313" key="5">
    <source>
        <dbReference type="EMBL" id="KAL0486139.1"/>
    </source>
</evidence>
<dbReference type="EMBL" id="JAOPGA020001203">
    <property type="protein sequence ID" value="KAL0486139.1"/>
    <property type="molecule type" value="Genomic_DNA"/>
</dbReference>
<dbReference type="Pfam" id="PF13519">
    <property type="entry name" value="VWA_2"/>
    <property type="match status" value="1"/>
</dbReference>
<protein>
    <submittedName>
        <fullName evidence="5">26S proteasome subunit Rpn10</fullName>
    </submittedName>
</protein>
<feature type="region of interest" description="Disordered" evidence="3">
    <location>
        <begin position="232"/>
        <end position="375"/>
    </location>
</feature>
<dbReference type="AlphaFoldDB" id="A0AAW2ZA51"/>
<dbReference type="GO" id="GO:0031593">
    <property type="term" value="F:polyubiquitin modification-dependent protein binding"/>
    <property type="evidence" value="ECO:0007669"/>
    <property type="project" value="TreeGrafter"/>
</dbReference>
<dbReference type="SUPFAM" id="SSF53300">
    <property type="entry name" value="vWA-like"/>
    <property type="match status" value="1"/>
</dbReference>
<dbReference type="InterPro" id="IPR002035">
    <property type="entry name" value="VWF_A"/>
</dbReference>
<comment type="caution">
    <text evidence="5">The sequence shown here is derived from an EMBL/GenBank/DDBJ whole genome shotgun (WGS) entry which is preliminary data.</text>
</comment>
<dbReference type="InterPro" id="IPR027040">
    <property type="entry name" value="PSMD4"/>
</dbReference>
<dbReference type="InterPro" id="IPR003903">
    <property type="entry name" value="UIM_dom"/>
</dbReference>
<dbReference type="PROSITE" id="PS50330">
    <property type="entry name" value="UIM"/>
    <property type="match status" value="3"/>
</dbReference>
<name>A0AAW2ZA51_9EUKA</name>
<proteinExistence type="inferred from homology"/>
<dbReference type="SMART" id="SM00726">
    <property type="entry name" value="UIM"/>
    <property type="match status" value="3"/>
</dbReference>
<accession>A0AAW2ZA51</accession>
<dbReference type="FunFam" id="3.40.50.410:FF:000005">
    <property type="entry name" value="26S proteasome non-ATPase regulatory subunit 4"/>
    <property type="match status" value="1"/>
</dbReference>
<keyword evidence="6" id="KW-1185">Reference proteome</keyword>
<comment type="similarity">
    <text evidence="1">Belongs to the proteasome subunit S5A family.</text>
</comment>
<dbReference type="GO" id="GO:0005829">
    <property type="term" value="C:cytosol"/>
    <property type="evidence" value="ECO:0007669"/>
    <property type="project" value="TreeGrafter"/>
</dbReference>
<dbReference type="Pfam" id="PF02809">
    <property type="entry name" value="UIM"/>
    <property type="match status" value="3"/>
</dbReference>
<dbReference type="PANTHER" id="PTHR10223:SF0">
    <property type="entry name" value="26S PROTEASOME NON-ATPASE REGULATORY SUBUNIT 4"/>
    <property type="match status" value="1"/>
</dbReference>
<dbReference type="InterPro" id="IPR036465">
    <property type="entry name" value="vWFA_dom_sf"/>
</dbReference>
<dbReference type="GO" id="GO:0043161">
    <property type="term" value="P:proteasome-mediated ubiquitin-dependent protein catabolic process"/>
    <property type="evidence" value="ECO:0007669"/>
    <property type="project" value="TreeGrafter"/>
</dbReference>
<evidence type="ECO:0000313" key="6">
    <source>
        <dbReference type="Proteomes" id="UP001431209"/>
    </source>
</evidence>
<dbReference type="PROSITE" id="PS50234">
    <property type="entry name" value="VWFA"/>
    <property type="match status" value="1"/>
</dbReference>
<feature type="compositionally biased region" description="Basic and acidic residues" evidence="3">
    <location>
        <begin position="232"/>
        <end position="245"/>
    </location>
</feature>
<dbReference type="Gene3D" id="3.40.50.410">
    <property type="entry name" value="von Willebrand factor, type A domain"/>
    <property type="match status" value="1"/>
</dbReference>
<evidence type="ECO:0000256" key="3">
    <source>
        <dbReference type="SAM" id="MobiDB-lite"/>
    </source>
</evidence>
<feature type="compositionally biased region" description="Low complexity" evidence="3">
    <location>
        <begin position="322"/>
        <end position="343"/>
    </location>
</feature>
<dbReference type="GO" id="GO:0008540">
    <property type="term" value="C:proteasome regulatory particle, base subcomplex"/>
    <property type="evidence" value="ECO:0007669"/>
    <property type="project" value="TreeGrafter"/>
</dbReference>
<gene>
    <name evidence="5" type="ORF">AKO1_001838</name>
</gene>
<dbReference type="GO" id="GO:0005634">
    <property type="term" value="C:nucleus"/>
    <property type="evidence" value="ECO:0007669"/>
    <property type="project" value="TreeGrafter"/>
</dbReference>
<keyword evidence="2 5" id="KW-0647">Proteasome</keyword>
<dbReference type="PANTHER" id="PTHR10223">
    <property type="entry name" value="26S PROTEASOME NON-ATPASE REGULATORY SUBUNIT 4"/>
    <property type="match status" value="1"/>
</dbReference>
<dbReference type="Gene3D" id="1.10.287.3990">
    <property type="match status" value="1"/>
</dbReference>
<evidence type="ECO:0000256" key="2">
    <source>
        <dbReference type="ARBA" id="ARBA00022942"/>
    </source>
</evidence>
<reference evidence="5 6" key="1">
    <citation type="submission" date="2024-03" db="EMBL/GenBank/DDBJ databases">
        <title>The Acrasis kona genome and developmental transcriptomes reveal deep origins of eukaryotic multicellular pathways.</title>
        <authorList>
            <person name="Sheikh S."/>
            <person name="Fu C.-J."/>
            <person name="Brown M.W."/>
            <person name="Baldauf S.L."/>
        </authorList>
    </citation>
    <scope>NUCLEOTIDE SEQUENCE [LARGE SCALE GENOMIC DNA]</scope>
    <source>
        <strain evidence="5 6">ATCC MYA-3509</strain>
    </source>
</reference>
<feature type="compositionally biased region" description="Acidic residues" evidence="3">
    <location>
        <begin position="304"/>
        <end position="319"/>
    </location>
</feature>
<sequence length="375" mass="40458">MVKEQVIICVDNSEHMRNGDYNPTRMIAQQEAANLICGAKTQQNPETTLGILSMAGKSPVVQVALTTDLGKLLSSLSSVQIHASTHFSLSMRVAQLALKRRVSDQGTPNRRIIAFVGSPLKESQDELVELGLRLKKNNIAVDVVNFGEEGVNTSKLDAFINSVVSDDNSHLVTVPPGPHLLSDMLLSSPVVTAGGDLSASGVGVGGGNGGDDFAVDPNMDPELAMALRMSLEDERRRQERVRAEEEAAGGGSGGGATSAAPDTRSETQPLLSSNSMQDDDDDEDEEIRRAIALSLAEEKNDDSMQQDEDLYDDDMDEDELLKAALALSKQESGSTNADNAADQLLDDEEYMKGLLQTLDKQEEKKDDKKNDKKDQ</sequence>
<dbReference type="Proteomes" id="UP001431209">
    <property type="component" value="Unassembled WGS sequence"/>
</dbReference>